<proteinExistence type="predicted"/>
<feature type="region of interest" description="Disordered" evidence="1">
    <location>
        <begin position="140"/>
        <end position="161"/>
    </location>
</feature>
<dbReference type="RefSeq" id="WP_176069664.1">
    <property type="nucleotide sequence ID" value="NZ_JABWMJ010000006.1"/>
</dbReference>
<evidence type="ECO:0000313" key="4">
    <source>
        <dbReference type="Proteomes" id="UP000529637"/>
    </source>
</evidence>
<name>A0A7Y6NP74_9BURK</name>
<accession>A0A7Y6NP74</accession>
<dbReference type="EMBL" id="JABWMJ010000006">
    <property type="protein sequence ID" value="NUZ06803.1"/>
    <property type="molecule type" value="Genomic_DNA"/>
</dbReference>
<evidence type="ECO:0000256" key="2">
    <source>
        <dbReference type="SAM" id="SignalP"/>
    </source>
</evidence>
<gene>
    <name evidence="3" type="ORF">HQN59_13645</name>
</gene>
<sequence>MSSRFKPTALLAAVALQLSLASTTPAAESADQLAIRRVMASTWDRPERRLEAGPIVVVGERAVAAWTQGDRGGRALLARDAGGRWNVILCGGDGLKQARALQSTGIPAAVARQLASDLRAAEATTEPRRRALFSTFDGMVRMDSPGTHRPHGSAPASPPRP</sequence>
<reference evidence="3 4" key="1">
    <citation type="submission" date="2020-06" db="EMBL/GenBank/DDBJ databases">
        <title>Schlegella sp. ID0723 isolated from air conditioner.</title>
        <authorList>
            <person name="Kim D.Y."/>
            <person name="Kim D.-U."/>
        </authorList>
    </citation>
    <scope>NUCLEOTIDE SEQUENCE [LARGE SCALE GENOMIC DNA]</scope>
    <source>
        <strain evidence="3 4">ID0723</strain>
    </source>
</reference>
<dbReference type="Proteomes" id="UP000529637">
    <property type="component" value="Unassembled WGS sequence"/>
</dbReference>
<feature type="signal peptide" evidence="2">
    <location>
        <begin position="1"/>
        <end position="26"/>
    </location>
</feature>
<dbReference type="AlphaFoldDB" id="A0A7Y6NP74"/>
<keyword evidence="2" id="KW-0732">Signal</keyword>
<evidence type="ECO:0000313" key="3">
    <source>
        <dbReference type="EMBL" id="NUZ06803.1"/>
    </source>
</evidence>
<dbReference type="NCBIfam" id="NF033672">
    <property type="entry name" value="mbn_chaper_assoc"/>
    <property type="match status" value="1"/>
</dbReference>
<organism evidence="3 4">
    <name type="scientific">Piscinibacter koreensis</name>
    <dbReference type="NCBI Taxonomy" id="2742824"/>
    <lineage>
        <taxon>Bacteria</taxon>
        <taxon>Pseudomonadati</taxon>
        <taxon>Pseudomonadota</taxon>
        <taxon>Betaproteobacteria</taxon>
        <taxon>Burkholderiales</taxon>
        <taxon>Sphaerotilaceae</taxon>
        <taxon>Piscinibacter</taxon>
    </lineage>
</organism>
<evidence type="ECO:0000256" key="1">
    <source>
        <dbReference type="SAM" id="MobiDB-lite"/>
    </source>
</evidence>
<comment type="caution">
    <text evidence="3">The sequence shown here is derived from an EMBL/GenBank/DDBJ whole genome shotgun (WGS) entry which is preliminary data.</text>
</comment>
<protein>
    <submittedName>
        <fullName evidence="3">Copper uptake system-associated protein</fullName>
    </submittedName>
</protein>
<keyword evidence="4" id="KW-1185">Reference proteome</keyword>
<feature type="chain" id="PRO_5030548364" evidence="2">
    <location>
        <begin position="27"/>
        <end position="161"/>
    </location>
</feature>